<keyword evidence="7" id="KW-0067">ATP-binding</keyword>
<proteinExistence type="inferred from homology"/>
<dbReference type="InterPro" id="IPR039192">
    <property type="entry name" value="STKc_GSK3"/>
</dbReference>
<evidence type="ECO:0000256" key="8">
    <source>
        <dbReference type="SAM" id="MobiDB-lite"/>
    </source>
</evidence>
<feature type="region of interest" description="Disordered" evidence="8">
    <location>
        <begin position="15"/>
        <end position="68"/>
    </location>
</feature>
<dbReference type="InterPro" id="IPR000719">
    <property type="entry name" value="Prot_kinase_dom"/>
</dbReference>
<dbReference type="Pfam" id="PF00069">
    <property type="entry name" value="Pkinase"/>
    <property type="match status" value="1"/>
</dbReference>
<dbReference type="GO" id="GO:0042176">
    <property type="term" value="P:regulation of protein catabolic process"/>
    <property type="evidence" value="ECO:0007669"/>
    <property type="project" value="EnsemblFungi"/>
</dbReference>
<dbReference type="eggNOG" id="KOG0658">
    <property type="taxonomic scope" value="Eukaryota"/>
</dbReference>
<protein>
    <recommendedName>
        <fullName evidence="9">Protein kinase domain-containing protein</fullName>
    </recommendedName>
</protein>
<evidence type="ECO:0000256" key="2">
    <source>
        <dbReference type="ARBA" id="ARBA00006485"/>
    </source>
</evidence>
<dbReference type="PROSITE" id="PS00108">
    <property type="entry name" value="PROTEIN_KINASE_ST"/>
    <property type="match status" value="1"/>
</dbReference>
<dbReference type="FunFam" id="1.10.510.10:FF:000624">
    <property type="entry name" value="Mitogen-activated protein kinase"/>
    <property type="match status" value="1"/>
</dbReference>
<dbReference type="AlphaFoldDB" id="G0VDR5"/>
<gene>
    <name evidence="10" type="primary">NCAS0D01230</name>
    <name evidence="10" type="ordered locus">NCAS_0D01230</name>
</gene>
<evidence type="ECO:0000256" key="4">
    <source>
        <dbReference type="ARBA" id="ARBA00022679"/>
    </source>
</evidence>
<dbReference type="InterPro" id="IPR008271">
    <property type="entry name" value="Ser/Thr_kinase_AS"/>
</dbReference>
<evidence type="ECO:0000313" key="11">
    <source>
        <dbReference type="Proteomes" id="UP000001640"/>
    </source>
</evidence>
<dbReference type="CDD" id="cd14137">
    <property type="entry name" value="STKc_GSK3"/>
    <property type="match status" value="1"/>
</dbReference>
<dbReference type="HOGENOM" id="CLU_000288_181_20_1"/>
<evidence type="ECO:0000256" key="6">
    <source>
        <dbReference type="ARBA" id="ARBA00022777"/>
    </source>
</evidence>
<accession>G0VDR5</accession>
<dbReference type="GO" id="GO:0030154">
    <property type="term" value="P:cell differentiation"/>
    <property type="evidence" value="ECO:0007669"/>
    <property type="project" value="TreeGrafter"/>
</dbReference>
<dbReference type="PANTHER" id="PTHR24057:SF0">
    <property type="entry name" value="PROTEIN KINASE SHAGGY-RELATED"/>
    <property type="match status" value="1"/>
</dbReference>
<evidence type="ECO:0000256" key="7">
    <source>
        <dbReference type="ARBA" id="ARBA00022840"/>
    </source>
</evidence>
<dbReference type="SUPFAM" id="SSF56112">
    <property type="entry name" value="Protein kinase-like (PK-like)"/>
    <property type="match status" value="1"/>
</dbReference>
<feature type="compositionally biased region" description="Polar residues" evidence="8">
    <location>
        <begin position="22"/>
        <end position="45"/>
    </location>
</feature>
<dbReference type="GO" id="GO:0004674">
    <property type="term" value="F:protein serine/threonine kinase activity"/>
    <property type="evidence" value="ECO:0007669"/>
    <property type="project" value="UniProtKB-KW"/>
</dbReference>
<dbReference type="PROSITE" id="PS50011">
    <property type="entry name" value="PROTEIN_KINASE_DOM"/>
    <property type="match status" value="1"/>
</dbReference>
<evidence type="ECO:0000256" key="3">
    <source>
        <dbReference type="ARBA" id="ARBA00022527"/>
    </source>
</evidence>
<feature type="domain" description="Protein kinase" evidence="9">
    <location>
        <begin position="167"/>
        <end position="454"/>
    </location>
</feature>
<keyword evidence="6" id="KW-0418">Kinase</keyword>
<dbReference type="InterPro" id="IPR050591">
    <property type="entry name" value="GSK-3"/>
</dbReference>
<dbReference type="SMART" id="SM00220">
    <property type="entry name" value="S_TKc"/>
    <property type="match status" value="1"/>
</dbReference>
<keyword evidence="11" id="KW-1185">Reference proteome</keyword>
<dbReference type="GO" id="GO:0004712">
    <property type="term" value="F:protein serine/threonine/tyrosine kinase activity"/>
    <property type="evidence" value="ECO:0007669"/>
    <property type="project" value="TreeGrafter"/>
</dbReference>
<dbReference type="Gene3D" id="1.10.510.10">
    <property type="entry name" value="Transferase(Phosphotransferase) domain 1"/>
    <property type="match status" value="1"/>
</dbReference>
<dbReference type="GO" id="GO:0005737">
    <property type="term" value="C:cytoplasm"/>
    <property type="evidence" value="ECO:0007669"/>
    <property type="project" value="TreeGrafter"/>
</dbReference>
<dbReference type="OrthoDB" id="272141at2759"/>
<dbReference type="InterPro" id="IPR011009">
    <property type="entry name" value="Kinase-like_dom_sf"/>
</dbReference>
<dbReference type="GeneID" id="96903312"/>
<reference evidence="10 11" key="1">
    <citation type="journal article" date="2011" name="Proc. Natl. Acad. Sci. U.S.A.">
        <title>Evolutionary erosion of yeast sex chromosomes by mating-type switching accidents.</title>
        <authorList>
            <person name="Gordon J.L."/>
            <person name="Armisen D."/>
            <person name="Proux-Wera E."/>
            <person name="Oheigeartaigh S.S."/>
            <person name="Byrne K.P."/>
            <person name="Wolfe K.H."/>
        </authorList>
    </citation>
    <scope>NUCLEOTIDE SEQUENCE [LARGE SCALE GENOMIC DNA]</scope>
    <source>
        <strain evidence="11">ATCC 76901 / BCRC 22586 / CBS 4309 / NBRC 1992 / NRRL Y-12630</strain>
    </source>
</reference>
<dbReference type="EMBL" id="HE576755">
    <property type="protein sequence ID" value="CCC69704.1"/>
    <property type="molecule type" value="Genomic_DNA"/>
</dbReference>
<sequence>MTTLISALSGIFNHPHPRTASIDGSSSLTEKTTRIRTNSDFSSKSIVPPAQKKTKQGQTEGLDNRAPNNNAQYINNIISEVTQKLGSIEEANENIDMIQPHNKVSRTSSNEKITGGGGANQKKAVSVKVQKIIANSTTVPNVFVKRVQYGNNRGRDANGLPYKDIAYKTLEIQGSGSFGLVLKAKTLHNGEIVALKKIIQNKKFKNRELHMLRLLDHPNIISLKYFFVEPIDNDESYLNLIFEFVPLSLYQRIRQVATTTSSVQPSHKLEFKCYMWQIFKALDYLHNEVNICHRDIKPQNILIDPMDWSLKICDFGSAKRLNPHDKNVSFICSRFYRAPELILGAIQYTNSIDLWSTGCVFAELLLLKPFFAGKSDTDQIVEIIRILGTPTLKDIISMNENYKDYRFPRIHGISWSRLFSDKVEKSAIDLLDKILRYDPTERIDSSKCLIHPYFDDLKCLSNRISNEEKCIVEKLNLFPIIT</sequence>
<dbReference type="KEGG" id="ncs:NCAS_0D01230"/>
<evidence type="ECO:0000259" key="9">
    <source>
        <dbReference type="PROSITE" id="PS50011"/>
    </source>
</evidence>
<keyword evidence="5" id="KW-0547">Nucleotide-binding</keyword>
<dbReference type="GO" id="GO:0007165">
    <property type="term" value="P:signal transduction"/>
    <property type="evidence" value="ECO:0007669"/>
    <property type="project" value="TreeGrafter"/>
</dbReference>
<keyword evidence="4" id="KW-0808">Transferase</keyword>
<comment type="similarity">
    <text evidence="1">Belongs to the protein kinase superfamily. CMGC Ser/Thr protein kinase family. GSK-3 subfamily.</text>
</comment>
<feature type="compositionally biased region" description="Polar residues" evidence="8">
    <location>
        <begin position="56"/>
        <end position="68"/>
    </location>
</feature>
<dbReference type="InParanoid" id="G0VDR5"/>
<reference key="2">
    <citation type="submission" date="2011-08" db="EMBL/GenBank/DDBJ databases">
        <title>Genome sequence of Naumovozyma castellii.</title>
        <authorList>
            <person name="Gordon J.L."/>
            <person name="Armisen D."/>
            <person name="Proux-Wera E."/>
            <person name="OhEigeartaigh S.S."/>
            <person name="Byrne K.P."/>
            <person name="Wolfe K.H."/>
        </authorList>
    </citation>
    <scope>NUCLEOTIDE SEQUENCE</scope>
    <source>
        <strain>Type strain:CBS 4309</strain>
    </source>
</reference>
<dbReference type="Proteomes" id="UP000001640">
    <property type="component" value="Chromosome 4"/>
</dbReference>
<dbReference type="PANTHER" id="PTHR24057">
    <property type="entry name" value="GLYCOGEN SYNTHASE KINASE-3 ALPHA"/>
    <property type="match status" value="1"/>
</dbReference>
<dbReference type="Gene3D" id="3.30.200.20">
    <property type="entry name" value="Phosphorylase Kinase, domain 1"/>
    <property type="match status" value="1"/>
</dbReference>
<dbReference type="GO" id="GO:0005634">
    <property type="term" value="C:nucleus"/>
    <property type="evidence" value="ECO:0007669"/>
    <property type="project" value="TreeGrafter"/>
</dbReference>
<name>G0VDR5_NAUCA</name>
<comment type="similarity">
    <text evidence="2">Belongs to the protein kinase superfamily. CMGC Ser/Thr protein kinase family. CDC2/CDKX subfamily.</text>
</comment>
<dbReference type="GO" id="GO:0005524">
    <property type="term" value="F:ATP binding"/>
    <property type="evidence" value="ECO:0007669"/>
    <property type="project" value="UniProtKB-KW"/>
</dbReference>
<keyword evidence="3" id="KW-0723">Serine/threonine-protein kinase</keyword>
<dbReference type="RefSeq" id="XP_003676067.1">
    <property type="nucleotide sequence ID" value="XM_003676019.1"/>
</dbReference>
<organism evidence="10 11">
    <name type="scientific">Naumovozyma castellii</name>
    <name type="common">Yeast</name>
    <name type="synonym">Saccharomyces castellii</name>
    <dbReference type="NCBI Taxonomy" id="27288"/>
    <lineage>
        <taxon>Eukaryota</taxon>
        <taxon>Fungi</taxon>
        <taxon>Dikarya</taxon>
        <taxon>Ascomycota</taxon>
        <taxon>Saccharomycotina</taxon>
        <taxon>Saccharomycetes</taxon>
        <taxon>Saccharomycetales</taxon>
        <taxon>Saccharomycetaceae</taxon>
        <taxon>Naumovozyma</taxon>
    </lineage>
</organism>
<evidence type="ECO:0000256" key="5">
    <source>
        <dbReference type="ARBA" id="ARBA00022741"/>
    </source>
</evidence>
<evidence type="ECO:0000313" key="10">
    <source>
        <dbReference type="EMBL" id="CCC69704.1"/>
    </source>
</evidence>
<dbReference type="STRING" id="1064592.G0VDR5"/>
<evidence type="ECO:0000256" key="1">
    <source>
        <dbReference type="ARBA" id="ARBA00005527"/>
    </source>
</evidence>